<evidence type="ECO:0000259" key="8">
    <source>
        <dbReference type="Pfam" id="PF09115"/>
    </source>
</evidence>
<organism evidence="9 10">
    <name type="scientific">Clostridium niameyense</name>
    <dbReference type="NCBI Taxonomy" id="1622073"/>
    <lineage>
        <taxon>Bacteria</taxon>
        <taxon>Bacillati</taxon>
        <taxon>Bacillota</taxon>
        <taxon>Clostridia</taxon>
        <taxon>Eubacteriales</taxon>
        <taxon>Clostridiaceae</taxon>
        <taxon>Clostridium</taxon>
    </lineage>
</organism>
<evidence type="ECO:0000313" key="10">
    <source>
        <dbReference type="Proteomes" id="UP000473885"/>
    </source>
</evidence>
<dbReference type="GO" id="GO:0003887">
    <property type="term" value="F:DNA-directed DNA polymerase activity"/>
    <property type="evidence" value="ECO:0007669"/>
    <property type="project" value="UniProtKB-KW"/>
</dbReference>
<proteinExistence type="predicted"/>
<keyword evidence="5" id="KW-0235">DNA replication</keyword>
<dbReference type="Proteomes" id="UP000473885">
    <property type="component" value="Unassembled WGS sequence"/>
</dbReference>
<comment type="catalytic activity">
    <reaction evidence="7">
        <text>DNA(n) + a 2'-deoxyribonucleoside 5'-triphosphate = DNA(n+1) + diphosphate</text>
        <dbReference type="Rhea" id="RHEA:22508"/>
        <dbReference type="Rhea" id="RHEA-COMP:17339"/>
        <dbReference type="Rhea" id="RHEA-COMP:17340"/>
        <dbReference type="ChEBI" id="CHEBI:33019"/>
        <dbReference type="ChEBI" id="CHEBI:61560"/>
        <dbReference type="ChEBI" id="CHEBI:173112"/>
        <dbReference type="EC" id="2.7.7.7"/>
    </reaction>
</comment>
<dbReference type="SUPFAM" id="SSF52540">
    <property type="entry name" value="P-loop containing nucleoside triphosphate hydrolases"/>
    <property type="match status" value="1"/>
</dbReference>
<gene>
    <name evidence="9" type="ORF">FDF74_09085</name>
</gene>
<dbReference type="Pfam" id="PF13177">
    <property type="entry name" value="DNA_pol3_delta2"/>
    <property type="match status" value="1"/>
</dbReference>
<dbReference type="GO" id="GO:0006261">
    <property type="term" value="P:DNA-templated DNA replication"/>
    <property type="evidence" value="ECO:0007669"/>
    <property type="project" value="TreeGrafter"/>
</dbReference>
<evidence type="ECO:0000256" key="5">
    <source>
        <dbReference type="ARBA" id="ARBA00022705"/>
    </source>
</evidence>
<evidence type="ECO:0000256" key="7">
    <source>
        <dbReference type="ARBA" id="ARBA00049244"/>
    </source>
</evidence>
<evidence type="ECO:0000313" key="9">
    <source>
        <dbReference type="EMBL" id="NEZ47346.1"/>
    </source>
</evidence>
<dbReference type="Gene3D" id="3.40.50.300">
    <property type="entry name" value="P-loop containing nucleotide triphosphate hydrolases"/>
    <property type="match status" value="1"/>
</dbReference>
<keyword evidence="6" id="KW-0239">DNA-directed DNA polymerase</keyword>
<dbReference type="NCBIfam" id="NF004047">
    <property type="entry name" value="PRK05564.1"/>
    <property type="match status" value="1"/>
</dbReference>
<feature type="domain" description="DNA polymerase III delta subunit C-terminal" evidence="8">
    <location>
        <begin position="231"/>
        <end position="311"/>
    </location>
</feature>
<accession>A0A6M0RAV1</accession>
<dbReference type="RefSeq" id="WP_163249413.1">
    <property type="nucleotide sequence ID" value="NZ_SXDP01000007.1"/>
</dbReference>
<dbReference type="Pfam" id="PF09115">
    <property type="entry name" value="DNApol3-delta_C"/>
    <property type="match status" value="1"/>
</dbReference>
<dbReference type="CDD" id="cd00009">
    <property type="entry name" value="AAA"/>
    <property type="match status" value="1"/>
</dbReference>
<dbReference type="Gene3D" id="1.20.272.10">
    <property type="match status" value="1"/>
</dbReference>
<dbReference type="EMBL" id="SXDP01000007">
    <property type="protein sequence ID" value="NEZ47346.1"/>
    <property type="molecule type" value="Genomic_DNA"/>
</dbReference>
<dbReference type="GO" id="GO:0003677">
    <property type="term" value="F:DNA binding"/>
    <property type="evidence" value="ECO:0007669"/>
    <property type="project" value="InterPro"/>
</dbReference>
<protein>
    <recommendedName>
        <fullName evidence="2">DNA polymerase III subunit delta'</fullName>
        <ecNumber evidence="1">2.7.7.7</ecNumber>
    </recommendedName>
</protein>
<evidence type="ECO:0000256" key="6">
    <source>
        <dbReference type="ARBA" id="ARBA00022932"/>
    </source>
</evidence>
<dbReference type="EC" id="2.7.7.7" evidence="1"/>
<evidence type="ECO:0000256" key="4">
    <source>
        <dbReference type="ARBA" id="ARBA00022695"/>
    </source>
</evidence>
<keyword evidence="10" id="KW-1185">Reference proteome</keyword>
<keyword evidence="4" id="KW-0548">Nucleotidyltransferase</keyword>
<evidence type="ECO:0000256" key="2">
    <source>
        <dbReference type="ARBA" id="ARBA00014363"/>
    </source>
</evidence>
<name>A0A6M0RAV1_9CLOT</name>
<dbReference type="InterPro" id="IPR050238">
    <property type="entry name" value="DNA_Rep/Repair_Clamp_Loader"/>
</dbReference>
<dbReference type="PANTHER" id="PTHR11669">
    <property type="entry name" value="REPLICATION FACTOR C / DNA POLYMERASE III GAMMA-TAU SUBUNIT"/>
    <property type="match status" value="1"/>
</dbReference>
<reference evidence="9 10" key="1">
    <citation type="submission" date="2019-04" db="EMBL/GenBank/DDBJ databases">
        <title>Genome sequencing of Clostridium botulinum Groups I-IV and Clostridium butyricum.</title>
        <authorList>
            <person name="Brunt J."/>
            <person name="Van Vliet A.H.M."/>
            <person name="Stringer S.C."/>
            <person name="Carter A.T."/>
            <person name="Peck M.W."/>
        </authorList>
    </citation>
    <scope>NUCLEOTIDE SEQUENCE [LARGE SCALE GENOMIC DNA]</scope>
    <source>
        <strain evidence="9 10">IFR 18/094</strain>
    </source>
</reference>
<dbReference type="GO" id="GO:0009360">
    <property type="term" value="C:DNA polymerase III complex"/>
    <property type="evidence" value="ECO:0007669"/>
    <property type="project" value="InterPro"/>
</dbReference>
<evidence type="ECO:0000256" key="1">
    <source>
        <dbReference type="ARBA" id="ARBA00012417"/>
    </source>
</evidence>
<dbReference type="PANTHER" id="PTHR11669:SF8">
    <property type="entry name" value="DNA POLYMERASE III SUBUNIT DELTA"/>
    <property type="match status" value="1"/>
</dbReference>
<dbReference type="InterPro" id="IPR015199">
    <property type="entry name" value="DNA_pol_III_delta_C"/>
</dbReference>
<dbReference type="InterPro" id="IPR027417">
    <property type="entry name" value="P-loop_NTPase"/>
</dbReference>
<evidence type="ECO:0000256" key="3">
    <source>
        <dbReference type="ARBA" id="ARBA00022679"/>
    </source>
</evidence>
<comment type="caution">
    <text evidence="9">The sequence shown here is derived from an EMBL/GenBank/DDBJ whole genome shotgun (WGS) entry which is preliminary data.</text>
</comment>
<keyword evidence="3" id="KW-0808">Transferase</keyword>
<sequence>MNLDTIIGHENIKHQLKNAIEKGRFSHASIIVGEDGIGKSLIAKEIAKMLINRHEDRDYADIVEFNIKDKKSIGIDDIRLIIEEISKKPIEGNKKIVIMYKAHLITEVAQNAFLKTIEEPPEGVFIILLCESIKKMLDTIVSRCEIYKLSKLNFQQMKKFVEDKYNNLTKDEINSIIVFSDGIPGRIEKFIEDQSLQEIREFTLNIIKDVDNIDSYNYIYKHEPWLLKYKNNWEEILTCFLSYLRDGLIYKETGKEDFLLNIDKKDEIKYISEKFSFIKLNKMISIVNNTQDKLSSNVNFSLVFDEMLIKMREV</sequence>
<dbReference type="AlphaFoldDB" id="A0A6M0RAV1"/>